<name>A0A8J8TTG2_9EURY</name>
<dbReference type="EMBL" id="PHNJ01000001">
    <property type="protein sequence ID" value="TYL40210.1"/>
    <property type="molecule type" value="Genomic_DNA"/>
</dbReference>
<dbReference type="Proteomes" id="UP000766904">
    <property type="component" value="Unassembled WGS sequence"/>
</dbReference>
<evidence type="ECO:0000256" key="1">
    <source>
        <dbReference type="SAM" id="Phobius"/>
    </source>
</evidence>
<accession>A0A8J8TTG2</accession>
<protein>
    <submittedName>
        <fullName evidence="2">Uncharacterized protein</fullName>
    </submittedName>
</protein>
<keyword evidence="1" id="KW-0472">Membrane</keyword>
<dbReference type="RefSeq" id="WP_148855951.1">
    <property type="nucleotide sequence ID" value="NZ_PHNJ01000001.1"/>
</dbReference>
<gene>
    <name evidence="2" type="ORF">CV102_01105</name>
</gene>
<keyword evidence="1" id="KW-1133">Transmembrane helix</keyword>
<sequence length="86" mass="9240">MNGEDSRRETLDTSNLLAEAIPIGKLLAVWSLIAAGPLLYAVFVDSSSPIGIVSRFLGEFVLFLGGANALLYVIARAMTLSRTERV</sequence>
<organism evidence="2 3">
    <name type="scientific">Natronococcus pandeyae</name>
    <dbReference type="NCBI Taxonomy" id="2055836"/>
    <lineage>
        <taxon>Archaea</taxon>
        <taxon>Methanobacteriati</taxon>
        <taxon>Methanobacteriota</taxon>
        <taxon>Stenosarchaea group</taxon>
        <taxon>Halobacteria</taxon>
        <taxon>Halobacteriales</taxon>
        <taxon>Natrialbaceae</taxon>
        <taxon>Natronococcus</taxon>
    </lineage>
</organism>
<feature type="transmembrane region" description="Helical" evidence="1">
    <location>
        <begin position="56"/>
        <end position="75"/>
    </location>
</feature>
<dbReference type="AlphaFoldDB" id="A0A8J8TTG2"/>
<reference evidence="2" key="1">
    <citation type="submission" date="2017-11" db="EMBL/GenBank/DDBJ databases">
        <authorList>
            <person name="Kajale S.C."/>
            <person name="Sharma A."/>
        </authorList>
    </citation>
    <scope>NUCLEOTIDE SEQUENCE</scope>
    <source>
        <strain evidence="2">LS1_42</strain>
    </source>
</reference>
<proteinExistence type="predicted"/>
<keyword evidence="1" id="KW-0812">Transmembrane</keyword>
<feature type="transmembrane region" description="Helical" evidence="1">
    <location>
        <begin position="20"/>
        <end position="44"/>
    </location>
</feature>
<evidence type="ECO:0000313" key="3">
    <source>
        <dbReference type="Proteomes" id="UP000766904"/>
    </source>
</evidence>
<evidence type="ECO:0000313" key="2">
    <source>
        <dbReference type="EMBL" id="TYL40210.1"/>
    </source>
</evidence>
<keyword evidence="3" id="KW-1185">Reference proteome</keyword>
<comment type="caution">
    <text evidence="2">The sequence shown here is derived from an EMBL/GenBank/DDBJ whole genome shotgun (WGS) entry which is preliminary data.</text>
</comment>